<protein>
    <submittedName>
        <fullName evidence="1">Uncharacterized protein</fullName>
    </submittedName>
</protein>
<dbReference type="AlphaFoldDB" id="A0A1M5ZKV9"/>
<dbReference type="Proteomes" id="UP000184241">
    <property type="component" value="Unassembled WGS sequence"/>
</dbReference>
<evidence type="ECO:0000313" key="2">
    <source>
        <dbReference type="Proteomes" id="UP000184241"/>
    </source>
</evidence>
<organism evidence="1 2">
    <name type="scientific">Clostridium intestinale DSM 6191</name>
    <dbReference type="NCBI Taxonomy" id="1121320"/>
    <lineage>
        <taxon>Bacteria</taxon>
        <taxon>Bacillati</taxon>
        <taxon>Bacillota</taxon>
        <taxon>Clostridia</taxon>
        <taxon>Eubacteriales</taxon>
        <taxon>Clostridiaceae</taxon>
        <taxon>Clostridium</taxon>
    </lineage>
</organism>
<accession>A0A1M5ZKV9</accession>
<reference evidence="1 2" key="1">
    <citation type="submission" date="2016-11" db="EMBL/GenBank/DDBJ databases">
        <authorList>
            <person name="Jaros S."/>
            <person name="Januszkiewicz K."/>
            <person name="Wedrychowicz H."/>
        </authorList>
    </citation>
    <scope>NUCLEOTIDE SEQUENCE [LARGE SCALE GENOMIC DNA]</scope>
    <source>
        <strain evidence="1 2">DSM 6191</strain>
    </source>
</reference>
<evidence type="ECO:0000313" key="1">
    <source>
        <dbReference type="EMBL" id="SHI24791.1"/>
    </source>
</evidence>
<dbReference type="RefSeq" id="WP_073020787.1">
    <property type="nucleotide sequence ID" value="NZ_FQXU01000009.1"/>
</dbReference>
<name>A0A1M5ZKV9_9CLOT</name>
<proteinExistence type="predicted"/>
<dbReference type="EMBL" id="FQXU01000009">
    <property type="protein sequence ID" value="SHI24791.1"/>
    <property type="molecule type" value="Genomic_DNA"/>
</dbReference>
<gene>
    <name evidence="1" type="ORF">SAMN02745941_03067</name>
</gene>
<sequence>MNYVEEVKKFDLIKNTKVYELAKIEVLLKLDKVYIWTKDGHIAVLSSNAGEKSIYIYTDRELITSDYSNYEEFSLSKFIIVLKNRDNNFNSCFINKDTESSSILSENIQYLINRYEEIYTNTSFRNTNSLELKERTYIVAREATDENNIEVLIRNSGNDKYIYIYTEADLAKNKVHMEQLSVSKLVGLNNEKLGKLITNLNSNGVNKVIVNFGTNNGMVVGIEEIISLLA</sequence>